<dbReference type="RefSeq" id="WP_155842336.1">
    <property type="nucleotide sequence ID" value="NZ_BAAAIA010000012.1"/>
</dbReference>
<feature type="transmembrane region" description="Helical" evidence="1">
    <location>
        <begin position="66"/>
        <end position="85"/>
    </location>
</feature>
<dbReference type="EMBL" id="WODA01000018">
    <property type="protein sequence ID" value="MUN07416.1"/>
    <property type="molecule type" value="Genomic_DNA"/>
</dbReference>
<feature type="transmembrane region" description="Helical" evidence="1">
    <location>
        <begin position="116"/>
        <end position="137"/>
    </location>
</feature>
<evidence type="ECO:0000256" key="1">
    <source>
        <dbReference type="SAM" id="Phobius"/>
    </source>
</evidence>
<comment type="caution">
    <text evidence="2">The sequence shown here is derived from an EMBL/GenBank/DDBJ whole genome shotgun (WGS) entry which is preliminary data.</text>
</comment>
<accession>A0A7C9LT90</accession>
<proteinExistence type="predicted"/>
<sequence>MTRAGVWDGAGARSVGPGRRRLLVAGAAVWPFLAVAATICLGVWFWQTFLHFTWTAALEARGAAAPWYIVGLVLLAATLVLGWWLSRRWWPPLLAAAPGLAALIGEIVVPEPEMTVIPQLVYVVTIPVMITGLVFVFRYGTDRLTGARAAPISGEAEG</sequence>
<name>A0A7C9LT90_9MICO</name>
<gene>
    <name evidence="2" type="ORF">GLX25_09850</name>
</gene>
<keyword evidence="1" id="KW-0812">Transmembrane</keyword>
<evidence type="ECO:0000313" key="2">
    <source>
        <dbReference type="EMBL" id="MUN07416.1"/>
    </source>
</evidence>
<feature type="transmembrane region" description="Helical" evidence="1">
    <location>
        <begin position="92"/>
        <end position="110"/>
    </location>
</feature>
<keyword evidence="1" id="KW-0472">Membrane</keyword>
<feature type="transmembrane region" description="Helical" evidence="1">
    <location>
        <begin position="22"/>
        <end position="46"/>
    </location>
</feature>
<dbReference type="AlphaFoldDB" id="A0A7C9LT90"/>
<dbReference type="Proteomes" id="UP000480122">
    <property type="component" value="Unassembled WGS sequence"/>
</dbReference>
<keyword evidence="3" id="KW-1185">Reference proteome</keyword>
<evidence type="ECO:0000313" key="3">
    <source>
        <dbReference type="Proteomes" id="UP000480122"/>
    </source>
</evidence>
<reference evidence="2 3" key="1">
    <citation type="submission" date="2019-11" db="EMBL/GenBank/DDBJ databases">
        <title>Agromyces kandeliae sp. nov., isolated from mangrove soil.</title>
        <authorList>
            <person name="Wang R."/>
        </authorList>
    </citation>
    <scope>NUCLEOTIDE SEQUENCE [LARGE SCALE GENOMIC DNA]</scope>
    <source>
        <strain evidence="2 3">JCM 11431</strain>
    </source>
</reference>
<organism evidence="2 3">
    <name type="scientific">Agromyces luteolus</name>
    <dbReference type="NCBI Taxonomy" id="88373"/>
    <lineage>
        <taxon>Bacteria</taxon>
        <taxon>Bacillati</taxon>
        <taxon>Actinomycetota</taxon>
        <taxon>Actinomycetes</taxon>
        <taxon>Micrococcales</taxon>
        <taxon>Microbacteriaceae</taxon>
        <taxon>Agromyces</taxon>
    </lineage>
</organism>
<keyword evidence="1" id="KW-1133">Transmembrane helix</keyword>
<protein>
    <submittedName>
        <fullName evidence="2">Uncharacterized protein</fullName>
    </submittedName>
</protein>